<reference evidence="2 3" key="1">
    <citation type="submission" date="2019-11" db="EMBL/GenBank/DDBJ databases">
        <title>Bacillus idriensis genome.</title>
        <authorList>
            <person name="Konopka E.N."/>
            <person name="Newman J.D."/>
        </authorList>
    </citation>
    <scope>NUCLEOTIDE SEQUENCE [LARGE SCALE GENOMIC DNA]</scope>
    <source>
        <strain evidence="2 3">DSM 19097</strain>
    </source>
</reference>
<name>A0A6I2MBW1_9BACI</name>
<dbReference type="Pfam" id="PF04233">
    <property type="entry name" value="Phage_Mu_F"/>
    <property type="match status" value="1"/>
</dbReference>
<dbReference type="InterPro" id="IPR006528">
    <property type="entry name" value="Phage_head_morphogenesis_dom"/>
</dbReference>
<dbReference type="EMBL" id="WKKF01000002">
    <property type="protein sequence ID" value="MRX54834.1"/>
    <property type="molecule type" value="Genomic_DNA"/>
</dbReference>
<accession>A0A6I2MBW1</accession>
<comment type="caution">
    <text evidence="2">The sequence shown here is derived from an EMBL/GenBank/DDBJ whole genome shotgun (WGS) entry which is preliminary data.</text>
</comment>
<evidence type="ECO:0000313" key="3">
    <source>
        <dbReference type="Proteomes" id="UP000441585"/>
    </source>
</evidence>
<dbReference type="AlphaFoldDB" id="A0A6I2MBW1"/>
<dbReference type="Proteomes" id="UP000441585">
    <property type="component" value="Unassembled WGS sequence"/>
</dbReference>
<feature type="domain" description="Phage head morphogenesis" evidence="1">
    <location>
        <begin position="148"/>
        <end position="265"/>
    </location>
</feature>
<evidence type="ECO:0000313" key="2">
    <source>
        <dbReference type="EMBL" id="MRX54834.1"/>
    </source>
</evidence>
<proteinExistence type="predicted"/>
<organism evidence="2 3">
    <name type="scientific">Metabacillus idriensis</name>
    <dbReference type="NCBI Taxonomy" id="324768"/>
    <lineage>
        <taxon>Bacteria</taxon>
        <taxon>Bacillati</taxon>
        <taxon>Bacillota</taxon>
        <taxon>Bacilli</taxon>
        <taxon>Bacillales</taxon>
        <taxon>Bacillaceae</taxon>
        <taxon>Metabacillus</taxon>
    </lineage>
</organism>
<gene>
    <name evidence="2" type="ORF">GJU41_12700</name>
</gene>
<dbReference type="RefSeq" id="WP_154318787.1">
    <property type="nucleotide sequence ID" value="NZ_CAJGAA010000002.1"/>
</dbReference>
<sequence length="342" mass="39640">MNQLEIEEILDKLLAAAELSLQVVFAKRLKTILRQVAQMYRKYEKNGELSFTELNKYNRFQKEMKLIGEMFTEDYKQIIQDIQGQVENQFVGKYLMTAYITEMSVNDGTDMGFDIPSKGVIKEALLNPIAELTLPKVLELHRNEIVRKIDIELAQGMIAGEGYATMAKRIEMAVGFSQKKARLVARTEVGRARSIAAEKVMEKASEYAEMGAIWMSMLDHRVRESHQELDGKKTDKKGYFHYKAWKAKAPRLWGIASMDIQCRCVKLLLVNGLIPEYRRERDYMDDKYQQKLADRIDKYMADNGLTYKQALKRAQKEVQAPSRVIPYVSYDDWYKSKEAVLK</sequence>
<evidence type="ECO:0000259" key="1">
    <source>
        <dbReference type="Pfam" id="PF04233"/>
    </source>
</evidence>
<keyword evidence="3" id="KW-1185">Reference proteome</keyword>
<protein>
    <submittedName>
        <fullName evidence="2">Phage head morphogenesis protein</fullName>
    </submittedName>
</protein>